<dbReference type="OrthoDB" id="1681166at2759"/>
<protein>
    <submittedName>
        <fullName evidence="2">E3 ubiquitin-protein ligase rhf2a</fullName>
    </submittedName>
</protein>
<feature type="compositionally biased region" description="Low complexity" evidence="1">
    <location>
        <begin position="253"/>
        <end position="262"/>
    </location>
</feature>
<gene>
    <name evidence="2" type="ORF">PHJA_001089800</name>
</gene>
<accession>A0A830BTX7</accession>
<organism evidence="2 3">
    <name type="scientific">Phtheirospermum japonicum</name>
    <dbReference type="NCBI Taxonomy" id="374723"/>
    <lineage>
        <taxon>Eukaryota</taxon>
        <taxon>Viridiplantae</taxon>
        <taxon>Streptophyta</taxon>
        <taxon>Embryophyta</taxon>
        <taxon>Tracheophyta</taxon>
        <taxon>Spermatophyta</taxon>
        <taxon>Magnoliopsida</taxon>
        <taxon>eudicotyledons</taxon>
        <taxon>Gunneridae</taxon>
        <taxon>Pentapetalae</taxon>
        <taxon>asterids</taxon>
        <taxon>lamiids</taxon>
        <taxon>Lamiales</taxon>
        <taxon>Orobanchaceae</taxon>
        <taxon>Orobanchaceae incertae sedis</taxon>
        <taxon>Phtheirospermum</taxon>
    </lineage>
</organism>
<evidence type="ECO:0000256" key="1">
    <source>
        <dbReference type="SAM" id="MobiDB-lite"/>
    </source>
</evidence>
<feature type="compositionally biased region" description="Basic and acidic residues" evidence="1">
    <location>
        <begin position="228"/>
        <end position="248"/>
    </location>
</feature>
<comment type="caution">
    <text evidence="2">The sequence shown here is derived from an EMBL/GenBank/DDBJ whole genome shotgun (WGS) entry which is preliminary data.</text>
</comment>
<proteinExistence type="predicted"/>
<evidence type="ECO:0000313" key="3">
    <source>
        <dbReference type="Proteomes" id="UP000653305"/>
    </source>
</evidence>
<feature type="region of interest" description="Disordered" evidence="1">
    <location>
        <begin position="111"/>
        <end position="142"/>
    </location>
</feature>
<sequence>MCWQSISLKDPSSQELLDAVEHERNVRMNPSRNTTIFHHPTLGDFELQHVTAAAAMGRARQIARREGQRNRSTSTQGRQHFLVFSTHPNGASAGPNSPLVTVAEDASQLIAQPSSSGPSGTANQHETSSSNSQDRAGPSDLQSFSENLKTRLSSLSTRYKESITKSTRGWKERIFARNTSITETPPSTETRRVSSQSIATVSRMMDHLEIAEDGSRNVEHGLTANVTEEQRQTCETDSGRPLGEDDNTRAPCAVAAASSASN</sequence>
<dbReference type="AlphaFoldDB" id="A0A830BTX7"/>
<keyword evidence="3" id="KW-1185">Reference proteome</keyword>
<dbReference type="Proteomes" id="UP000653305">
    <property type="component" value="Unassembled WGS sequence"/>
</dbReference>
<dbReference type="EMBL" id="BMAC01000191">
    <property type="protein sequence ID" value="GFP89462.1"/>
    <property type="molecule type" value="Genomic_DNA"/>
</dbReference>
<name>A0A830BTX7_9LAMI</name>
<feature type="region of interest" description="Disordered" evidence="1">
    <location>
        <begin position="215"/>
        <end position="262"/>
    </location>
</feature>
<reference evidence="2" key="1">
    <citation type="submission" date="2020-07" db="EMBL/GenBank/DDBJ databases">
        <title>Ethylene signaling mediates host invasion by parasitic plants.</title>
        <authorList>
            <person name="Yoshida S."/>
        </authorList>
    </citation>
    <scope>NUCLEOTIDE SEQUENCE</scope>
    <source>
        <strain evidence="2">Okayama</strain>
    </source>
</reference>
<evidence type="ECO:0000313" key="2">
    <source>
        <dbReference type="EMBL" id="GFP89462.1"/>
    </source>
</evidence>